<gene>
    <name evidence="1" type="ORF">LIER_05758</name>
</gene>
<protein>
    <submittedName>
        <fullName evidence="1">Uncharacterized protein</fullName>
    </submittedName>
</protein>
<keyword evidence="2" id="KW-1185">Reference proteome</keyword>
<name>A0AAV3P4B4_LITER</name>
<dbReference type="AlphaFoldDB" id="A0AAV3P4B4"/>
<evidence type="ECO:0000313" key="2">
    <source>
        <dbReference type="Proteomes" id="UP001454036"/>
    </source>
</evidence>
<dbReference type="Proteomes" id="UP001454036">
    <property type="component" value="Unassembled WGS sequence"/>
</dbReference>
<sequence>MERDPSTDSKISDVIAIPISVTSIEKLPRFSTYLLVNFCILYSVENTFALLKWGTSFSERSVSWNSIAYHFVYDGVEMGCDDESDNSCKIVMDACVAASATQDQLGNFVFTRNSSFLALNTNGERVHLVDSS</sequence>
<reference evidence="1 2" key="1">
    <citation type="submission" date="2024-01" db="EMBL/GenBank/DDBJ databases">
        <title>The complete chloroplast genome sequence of Lithospermum erythrorhizon: insights into the phylogenetic relationship among Boraginaceae species and the maternal lineages of purple gromwells.</title>
        <authorList>
            <person name="Okada T."/>
            <person name="Watanabe K."/>
        </authorList>
    </citation>
    <scope>NUCLEOTIDE SEQUENCE [LARGE SCALE GENOMIC DNA]</scope>
</reference>
<dbReference type="EMBL" id="BAABME010000805">
    <property type="protein sequence ID" value="GAA0145596.1"/>
    <property type="molecule type" value="Genomic_DNA"/>
</dbReference>
<evidence type="ECO:0000313" key="1">
    <source>
        <dbReference type="EMBL" id="GAA0145596.1"/>
    </source>
</evidence>
<comment type="caution">
    <text evidence="1">The sequence shown here is derived from an EMBL/GenBank/DDBJ whole genome shotgun (WGS) entry which is preliminary data.</text>
</comment>
<accession>A0AAV3P4B4</accession>
<proteinExistence type="predicted"/>
<organism evidence="1 2">
    <name type="scientific">Lithospermum erythrorhizon</name>
    <name type="common">Purple gromwell</name>
    <name type="synonym">Lithospermum officinale var. erythrorhizon</name>
    <dbReference type="NCBI Taxonomy" id="34254"/>
    <lineage>
        <taxon>Eukaryota</taxon>
        <taxon>Viridiplantae</taxon>
        <taxon>Streptophyta</taxon>
        <taxon>Embryophyta</taxon>
        <taxon>Tracheophyta</taxon>
        <taxon>Spermatophyta</taxon>
        <taxon>Magnoliopsida</taxon>
        <taxon>eudicotyledons</taxon>
        <taxon>Gunneridae</taxon>
        <taxon>Pentapetalae</taxon>
        <taxon>asterids</taxon>
        <taxon>lamiids</taxon>
        <taxon>Boraginales</taxon>
        <taxon>Boraginaceae</taxon>
        <taxon>Boraginoideae</taxon>
        <taxon>Lithospermeae</taxon>
        <taxon>Lithospermum</taxon>
    </lineage>
</organism>